<evidence type="ECO:0000313" key="2">
    <source>
        <dbReference type="EMBL" id="CAK0897410.1"/>
    </source>
</evidence>
<sequence>MPRRCSLLWCAGAQGCDDEEVHSMLRRLPPLEFHRTSSEVEFARWLFAQPRGTVTPSSILVTGWREAKPCMAAIRAARTGETGNLRKDGRRPRLPAATPDRGALNGVAVGAMVIMVQKPAQESRARTWLSGEDASSPLDPALRVGVVVGTRQLEATLSCLAGALGLAAAPARPPPPAPPAKVGLPILATSAPRASWSAAGPQLAGSQPPASPCAALACGAPPASPGSTCAAGSQRLGPCSADSEGSTRSCGGSDSEDAAADASPRPRASRFAWSLDDAQAPKAGLAFEDLDLRGSAGAPLHARPGGRAEHRAGDHACRARSPSLDYLWWGFSSHERRALAGE</sequence>
<feature type="region of interest" description="Disordered" evidence="1">
    <location>
        <begin position="227"/>
        <end position="265"/>
    </location>
</feature>
<keyword evidence="3" id="KW-1185">Reference proteome</keyword>
<dbReference type="EMBL" id="CAUYUJ010020328">
    <property type="protein sequence ID" value="CAK0897410.1"/>
    <property type="molecule type" value="Genomic_DNA"/>
</dbReference>
<proteinExistence type="predicted"/>
<dbReference type="Proteomes" id="UP001189429">
    <property type="component" value="Unassembled WGS sequence"/>
</dbReference>
<accession>A0ABN9XGJ3</accession>
<organism evidence="2 3">
    <name type="scientific">Prorocentrum cordatum</name>
    <dbReference type="NCBI Taxonomy" id="2364126"/>
    <lineage>
        <taxon>Eukaryota</taxon>
        <taxon>Sar</taxon>
        <taxon>Alveolata</taxon>
        <taxon>Dinophyceae</taxon>
        <taxon>Prorocentrales</taxon>
        <taxon>Prorocentraceae</taxon>
        <taxon>Prorocentrum</taxon>
    </lineage>
</organism>
<comment type="caution">
    <text evidence="2">The sequence shown here is derived from an EMBL/GenBank/DDBJ whole genome shotgun (WGS) entry which is preliminary data.</text>
</comment>
<dbReference type="PROSITE" id="PS51257">
    <property type="entry name" value="PROKAR_LIPOPROTEIN"/>
    <property type="match status" value="1"/>
</dbReference>
<reference evidence="2" key="1">
    <citation type="submission" date="2023-10" db="EMBL/GenBank/DDBJ databases">
        <authorList>
            <person name="Chen Y."/>
            <person name="Shah S."/>
            <person name="Dougan E. K."/>
            <person name="Thang M."/>
            <person name="Chan C."/>
        </authorList>
    </citation>
    <scope>NUCLEOTIDE SEQUENCE [LARGE SCALE GENOMIC DNA]</scope>
</reference>
<feature type="compositionally biased region" description="Polar residues" evidence="1">
    <location>
        <begin position="243"/>
        <end position="252"/>
    </location>
</feature>
<evidence type="ECO:0000313" key="3">
    <source>
        <dbReference type="Proteomes" id="UP001189429"/>
    </source>
</evidence>
<evidence type="ECO:0000256" key="1">
    <source>
        <dbReference type="SAM" id="MobiDB-lite"/>
    </source>
</evidence>
<gene>
    <name evidence="2" type="ORF">PCOR1329_LOCUS75595</name>
</gene>
<protein>
    <submittedName>
        <fullName evidence="2">Uncharacterized protein</fullName>
    </submittedName>
</protein>
<name>A0ABN9XGJ3_9DINO</name>